<comment type="caution">
    <text evidence="1">The sequence shown here is derived from an EMBL/GenBank/DDBJ whole genome shotgun (WGS) entry which is preliminary data.</text>
</comment>
<accession>A0A6N6VY16</accession>
<dbReference type="AlphaFoldDB" id="A0A6N6VY16"/>
<reference evidence="1 2" key="1">
    <citation type="submission" date="2019-10" db="EMBL/GenBank/DDBJ databases">
        <title>New species of Slilvanegrellaceae.</title>
        <authorList>
            <person name="Pitt A."/>
            <person name="Hahn M.W."/>
        </authorList>
    </citation>
    <scope>NUCLEOTIDE SEQUENCE [LARGE SCALE GENOMIC DNA]</scope>
    <source>
        <strain evidence="1 2">SP-Ram-0.45-NSY-1</strain>
    </source>
</reference>
<gene>
    <name evidence="1" type="ORF">GCL60_03710</name>
</gene>
<organism evidence="1 2">
    <name type="scientific">Silvanigrella paludirubra</name>
    <dbReference type="NCBI Taxonomy" id="2499159"/>
    <lineage>
        <taxon>Bacteria</taxon>
        <taxon>Pseudomonadati</taxon>
        <taxon>Bdellovibrionota</taxon>
        <taxon>Oligoflexia</taxon>
        <taxon>Silvanigrellales</taxon>
        <taxon>Silvanigrellaceae</taxon>
        <taxon>Silvanigrella</taxon>
    </lineage>
</organism>
<protein>
    <recommendedName>
        <fullName evidence="3">Aminopeptidase</fullName>
    </recommendedName>
</protein>
<evidence type="ECO:0000313" key="1">
    <source>
        <dbReference type="EMBL" id="KAB8041054.1"/>
    </source>
</evidence>
<name>A0A6N6VY16_9BACT</name>
<dbReference type="EMBL" id="WFLM01000001">
    <property type="protein sequence ID" value="KAB8041054.1"/>
    <property type="molecule type" value="Genomic_DNA"/>
</dbReference>
<dbReference type="Pfam" id="PF10023">
    <property type="entry name" value="Aminopep"/>
    <property type="match status" value="1"/>
</dbReference>
<proteinExistence type="predicted"/>
<dbReference type="InterPro" id="IPR014553">
    <property type="entry name" value="Aminopept"/>
</dbReference>
<keyword evidence="2" id="KW-1185">Reference proteome</keyword>
<evidence type="ECO:0000313" key="2">
    <source>
        <dbReference type="Proteomes" id="UP000437748"/>
    </source>
</evidence>
<dbReference type="Proteomes" id="UP000437748">
    <property type="component" value="Unassembled WGS sequence"/>
</dbReference>
<evidence type="ECO:0008006" key="3">
    <source>
        <dbReference type="Google" id="ProtNLM"/>
    </source>
</evidence>
<sequence>MNSTRITKSNCKLFIKFKFYKNIKRLKLKIFVFFSALLFSGCYSFEQGYGQVSLFLKQKPIETVIQENKETKDRIDKLKLVKPVLEYAKSEIGLTPGKSYQKYISLDSPYVSWIVQASDKRSLKLKTWWFPIVGKQPYLGFFDKDKALKQRELLISEGYDTVTGGVSAFSLLGYFPDPLYSSMLDQYSITEFIETLIHESVHRTIYVPNYYSFNENLADFIAKRATTQFLKLHPELNQDSNKYIEEYKKHREAQKKFQEYLLKVREELNNFYNIAQNNDEFKNESIFLSEREIKFNQISKDYKTFMNGVDIGTSYEYSFQKGKINNAVILGYSIYEAKQEPLEKALQNAGGNLKQMLKNLEVCLSKSPQDEADLWQKVEGCLISKEQIK</sequence>